<keyword evidence="3" id="KW-1185">Reference proteome</keyword>
<accession>A0ABU9MYT6</accession>
<keyword evidence="1" id="KW-0472">Membrane</keyword>
<dbReference type="CDD" id="cd06662">
    <property type="entry name" value="SURF1"/>
    <property type="match status" value="1"/>
</dbReference>
<comment type="subcellular location">
    <subcellularLocation>
        <location evidence="1">Cell membrane</location>
        <topology evidence="1">Multi-pass membrane protein</topology>
    </subcellularLocation>
</comment>
<keyword evidence="1" id="KW-0812">Transmembrane</keyword>
<evidence type="ECO:0000256" key="1">
    <source>
        <dbReference type="RuleBase" id="RU363076"/>
    </source>
</evidence>
<dbReference type="PROSITE" id="PS50895">
    <property type="entry name" value="SURF1"/>
    <property type="match status" value="1"/>
</dbReference>
<proteinExistence type="inferred from homology"/>
<keyword evidence="1" id="KW-1133">Transmembrane helix</keyword>
<protein>
    <recommendedName>
        <fullName evidence="1">SURF1-like protein</fullName>
    </recommendedName>
</protein>
<feature type="transmembrane region" description="Helical" evidence="1">
    <location>
        <begin position="215"/>
        <end position="234"/>
    </location>
</feature>
<evidence type="ECO:0000313" key="3">
    <source>
        <dbReference type="Proteomes" id="UP001447008"/>
    </source>
</evidence>
<organism evidence="2 3">
    <name type="scientific">Pseudoalteromonas qingdaonensis</name>
    <dbReference type="NCBI Taxonomy" id="3131913"/>
    <lineage>
        <taxon>Bacteria</taxon>
        <taxon>Pseudomonadati</taxon>
        <taxon>Pseudomonadota</taxon>
        <taxon>Gammaproteobacteria</taxon>
        <taxon>Alteromonadales</taxon>
        <taxon>Pseudoalteromonadaceae</taxon>
        <taxon>Pseudoalteromonas</taxon>
    </lineage>
</organism>
<evidence type="ECO:0000313" key="2">
    <source>
        <dbReference type="EMBL" id="MEM0515138.1"/>
    </source>
</evidence>
<comment type="caution">
    <text evidence="2">The sequence shown here is derived from an EMBL/GenBank/DDBJ whole genome shotgun (WGS) entry which is preliminary data.</text>
</comment>
<sequence>MFTAKLSAILWIGLVILAVTVCTRLGFWQLERAEQKQQRQQLLDSWSAQGVMPLTKALRYIESEDATGLQVRFDAQLQSEYWLLDNQVYQGRVGYDLLVLALAPGSSNWLLVNLGFVPAPSQRNELPTIALPSELTLTQALVKEGPLAQFTLSETLVEQGWPKRIQEIVITQMSEQTRKPIYPFMVYAQDAIDGIGATPHYQPVTMSADKHKAYAWQWFLIALAALVIALSAYWRARRTHAAT</sequence>
<comment type="similarity">
    <text evidence="1">Belongs to the SURF1 family.</text>
</comment>
<name>A0ABU9MYT6_9GAMM</name>
<dbReference type="Pfam" id="PF02104">
    <property type="entry name" value="SURF1"/>
    <property type="match status" value="1"/>
</dbReference>
<dbReference type="InterPro" id="IPR002994">
    <property type="entry name" value="Surf1/Shy1"/>
</dbReference>
<dbReference type="Proteomes" id="UP001447008">
    <property type="component" value="Unassembled WGS sequence"/>
</dbReference>
<comment type="caution">
    <text evidence="1">Lacks conserved residue(s) required for the propagation of feature annotation.</text>
</comment>
<reference evidence="2 3" key="1">
    <citation type="submission" date="2024-03" db="EMBL/GenBank/DDBJ databases">
        <title>Pseudoalteromonas qingdaonensis sp. nov., isolated from the intestines of marine benthic organisms.</title>
        <authorList>
            <person name="Lin X."/>
            <person name="Fang S."/>
            <person name="Hu X."/>
        </authorList>
    </citation>
    <scope>NUCLEOTIDE SEQUENCE [LARGE SCALE GENOMIC DNA]</scope>
    <source>
        <strain evidence="2 3">YIC-827</strain>
    </source>
</reference>
<keyword evidence="1" id="KW-1003">Cell membrane</keyword>
<dbReference type="EMBL" id="JBCGCU010000005">
    <property type="protein sequence ID" value="MEM0515138.1"/>
    <property type="molecule type" value="Genomic_DNA"/>
</dbReference>
<gene>
    <name evidence="2" type="ORF">WCN91_06805</name>
</gene>
<dbReference type="RefSeq" id="WP_342677530.1">
    <property type="nucleotide sequence ID" value="NZ_JBCGCU010000005.1"/>
</dbReference>